<feature type="compositionally biased region" description="Low complexity" evidence="1">
    <location>
        <begin position="477"/>
        <end position="487"/>
    </location>
</feature>
<sequence>MSSLNARIHPFANRRKASGDPATPPPQPLTGCSNELSTNVKDGGLPSTAPSPPSTTPPTSTSGSSNNGRSTTTHHGRPWAAPILSSSAFTTSSEQQPPTTASPPSALVGAEAGAVVSAAATASPPQQEPPSPFAVSVRLHHRTALRTHDDVRDQFLRCVHLLNLAVSHHHNNESDLSASLTLNSKVVSRLRHHTNIARQQRHATLVNIQPVQLTVYSNGMVIIDPNSVAFHKRILEQCHTLLCADDESGGGVGGGVASMELYYRRGVARAAAARSAIADATSSNDTKRQTAILCSSTPLDLIHILDDDESSALFVFRNPIDAHNAVADICATFLPRILQEVYPEGVLLQGTWRGDEELPASLEEHNNNTTTVPSSVTSTTTTDSSSASSLVWVRQYAPGILLEADHDRLHSLMSGQGTIGVPHQAQPGGGHRLGGDASRRPQDRVLPISMSTTTTEHQASSTCTATFASGKSEEEAPTTAASSGTSSSPLVVVLTPLGRWVFCRRVASGGANETTWDDVKTWVSSELRARTTTTARQDVTPSTTSTTTSTSTVSPSTIRFVIGTVVTGMSSSSSIHNNADAAQQGPIVVGGGDNTMPQVIKWSDAVGDQGVVVRCSWS</sequence>
<feature type="region of interest" description="Disordered" evidence="1">
    <location>
        <begin position="420"/>
        <end position="441"/>
    </location>
</feature>
<dbReference type="AlphaFoldDB" id="A0A0S4JTI0"/>
<dbReference type="VEuPathDB" id="TriTrypDB:BSAL_44275"/>
<feature type="region of interest" description="Disordered" evidence="1">
    <location>
        <begin position="364"/>
        <end position="383"/>
    </location>
</feature>
<evidence type="ECO:0000313" key="2">
    <source>
        <dbReference type="EMBL" id="CUG93688.1"/>
    </source>
</evidence>
<accession>A0A0S4JTI0</accession>
<evidence type="ECO:0000256" key="1">
    <source>
        <dbReference type="SAM" id="MobiDB-lite"/>
    </source>
</evidence>
<dbReference type="EMBL" id="CYKH01002184">
    <property type="protein sequence ID" value="CUG93688.1"/>
    <property type="molecule type" value="Genomic_DNA"/>
</dbReference>
<feature type="region of interest" description="Disordered" evidence="1">
    <location>
        <begin position="467"/>
        <end position="487"/>
    </location>
</feature>
<name>A0A0S4JTI0_BODSA</name>
<dbReference type="Proteomes" id="UP000051952">
    <property type="component" value="Unassembled WGS sequence"/>
</dbReference>
<feature type="compositionally biased region" description="Polar residues" evidence="1">
    <location>
        <begin position="30"/>
        <end position="40"/>
    </location>
</feature>
<organism evidence="2 3">
    <name type="scientific">Bodo saltans</name>
    <name type="common">Flagellated protozoan</name>
    <dbReference type="NCBI Taxonomy" id="75058"/>
    <lineage>
        <taxon>Eukaryota</taxon>
        <taxon>Discoba</taxon>
        <taxon>Euglenozoa</taxon>
        <taxon>Kinetoplastea</taxon>
        <taxon>Metakinetoplastina</taxon>
        <taxon>Eubodonida</taxon>
        <taxon>Bodonidae</taxon>
        <taxon>Bodo</taxon>
    </lineage>
</organism>
<evidence type="ECO:0000313" key="3">
    <source>
        <dbReference type="Proteomes" id="UP000051952"/>
    </source>
</evidence>
<feature type="compositionally biased region" description="Low complexity" evidence="1">
    <location>
        <begin position="57"/>
        <end position="71"/>
    </location>
</feature>
<keyword evidence="3" id="KW-1185">Reference proteome</keyword>
<protein>
    <submittedName>
        <fullName evidence="2">Uncharacterized protein</fullName>
    </submittedName>
</protein>
<reference evidence="3" key="1">
    <citation type="submission" date="2015-09" db="EMBL/GenBank/DDBJ databases">
        <authorList>
            <consortium name="Pathogen Informatics"/>
        </authorList>
    </citation>
    <scope>NUCLEOTIDE SEQUENCE [LARGE SCALE GENOMIC DNA]</scope>
    <source>
        <strain evidence="3">Lake Konstanz</strain>
    </source>
</reference>
<feature type="region of interest" description="Disordered" evidence="1">
    <location>
        <begin position="1"/>
        <end position="79"/>
    </location>
</feature>
<gene>
    <name evidence="2" type="ORF">BSAL_44275</name>
</gene>
<feature type="compositionally biased region" description="Low complexity" evidence="1">
    <location>
        <begin position="369"/>
        <end position="383"/>
    </location>
</feature>
<proteinExistence type="predicted"/>